<proteinExistence type="predicted"/>
<gene>
    <name evidence="1" type="ORF">HNY73_003783</name>
</gene>
<dbReference type="EMBL" id="JABXBU010000003">
    <property type="protein sequence ID" value="KAF8792142.1"/>
    <property type="molecule type" value="Genomic_DNA"/>
</dbReference>
<evidence type="ECO:0000313" key="1">
    <source>
        <dbReference type="EMBL" id="KAF8792142.1"/>
    </source>
</evidence>
<keyword evidence="2" id="KW-1185">Reference proteome</keyword>
<protein>
    <submittedName>
        <fullName evidence="1">Uncharacterized protein</fullName>
    </submittedName>
</protein>
<evidence type="ECO:0000313" key="2">
    <source>
        <dbReference type="Proteomes" id="UP000807504"/>
    </source>
</evidence>
<reference evidence="1" key="2">
    <citation type="submission" date="2020-06" db="EMBL/GenBank/DDBJ databases">
        <authorList>
            <person name="Sheffer M."/>
        </authorList>
    </citation>
    <scope>NUCLEOTIDE SEQUENCE</scope>
</reference>
<accession>A0A8T0FNK8</accession>
<dbReference type="AlphaFoldDB" id="A0A8T0FNK8"/>
<name>A0A8T0FNK8_ARGBR</name>
<sequence>METNFLPSLLHLSLAKVAVKVGYDKEIRTFTGRFNESWKVFVNKKIVALKLPKELEVKLIGALRPIILEIEEWIDDHDYLAYEGSNLISYICWKSEGTIDRKNTAMNLIGNKNIETKKRFIFACNHCLKNEIWDLWNALPEDEQEDFHDETSTIVKYWLTWVRQGYEPNKCWSKIFHDADTLPYFMERMKSSDDRWNLMINMFPEFILTEELNFRERVLYDLTGCGRIKSIHPLCLNTNIIRLFLSQMDREQQIQLFKQSPLRVLECYLNWPLQSSFMTVLRGLWEYLSEEYYLCLLQLILYKKIAFGFEDCDYVQLLREVWQESPEHLKAYIKEDDVYQPLMNTIDFGVSYPYTRQKLWQTAMYVAFKWTFNKNHYMSFSLKQMLFAAGIKHDFSSEFSSRRPANR</sequence>
<reference evidence="1" key="1">
    <citation type="journal article" date="2020" name="bioRxiv">
        <title>Chromosome-level reference genome of the European wasp spider Argiope bruennichi: a resource for studies on range expansion and evolutionary adaptation.</title>
        <authorList>
            <person name="Sheffer M.M."/>
            <person name="Hoppe A."/>
            <person name="Krehenwinkel H."/>
            <person name="Uhl G."/>
            <person name="Kuss A.W."/>
            <person name="Jensen L."/>
            <person name="Jensen C."/>
            <person name="Gillespie R.G."/>
            <person name="Hoff K.J."/>
            <person name="Prost S."/>
        </authorList>
    </citation>
    <scope>NUCLEOTIDE SEQUENCE</scope>
</reference>
<comment type="caution">
    <text evidence="1">The sequence shown here is derived from an EMBL/GenBank/DDBJ whole genome shotgun (WGS) entry which is preliminary data.</text>
</comment>
<organism evidence="1 2">
    <name type="scientific">Argiope bruennichi</name>
    <name type="common">Wasp spider</name>
    <name type="synonym">Aranea bruennichi</name>
    <dbReference type="NCBI Taxonomy" id="94029"/>
    <lineage>
        <taxon>Eukaryota</taxon>
        <taxon>Metazoa</taxon>
        <taxon>Ecdysozoa</taxon>
        <taxon>Arthropoda</taxon>
        <taxon>Chelicerata</taxon>
        <taxon>Arachnida</taxon>
        <taxon>Araneae</taxon>
        <taxon>Araneomorphae</taxon>
        <taxon>Entelegynae</taxon>
        <taxon>Araneoidea</taxon>
        <taxon>Araneidae</taxon>
        <taxon>Argiope</taxon>
    </lineage>
</organism>
<dbReference type="Proteomes" id="UP000807504">
    <property type="component" value="Unassembled WGS sequence"/>
</dbReference>